<evidence type="ECO:0000313" key="1">
    <source>
        <dbReference type="EMBL" id="CAI86279.1"/>
    </source>
</evidence>
<dbReference type="KEGG" id="pha:PSHAa1204"/>
<reference evidence="1 2" key="1">
    <citation type="journal article" date="2005" name="Genome Res.">
        <title>Coping with cold: the genome of the versatile marine Antarctica bacterium Pseudoalteromonas haloplanktis TAC125.</title>
        <authorList>
            <person name="Medigue C."/>
            <person name="Krin E."/>
            <person name="Pascal G."/>
            <person name="Barbe V."/>
            <person name="Bernsel A."/>
            <person name="Bertin P."/>
            <person name="Cheung F."/>
            <person name="Cruveiller S."/>
            <person name="Damico S."/>
            <person name="Duilio A."/>
            <person name="Fang G."/>
            <person name="Feller G."/>
            <person name="Mangenot S."/>
            <person name="Marino G."/>
            <person name="Nilsson J."/>
            <person name="Parilli E."/>
            <person name="Rocha E."/>
            <person name="Rouy Z."/>
            <person name="Sekowska A."/>
            <person name="Tutino M.L."/>
            <person name="Vallenet D."/>
            <person name="von Heijne G."/>
            <person name="Danchin A."/>
        </authorList>
    </citation>
    <scope>NUCLEOTIDE SEQUENCE [LARGE SCALE GENOMIC DNA]</scope>
    <source>
        <strain evidence="2">TAC 125</strain>
    </source>
</reference>
<sequence>MIAAKGLQIAKVKSRHHYALTDTLLLTEKVIERIVRHSSYNPISAVA</sequence>
<dbReference type="EMBL" id="CR954246">
    <property type="protein sequence ID" value="CAI86279.1"/>
    <property type="molecule type" value="Genomic_DNA"/>
</dbReference>
<dbReference type="Proteomes" id="UP000006843">
    <property type="component" value="Chromosome I"/>
</dbReference>
<proteinExistence type="predicted"/>
<accession>Q3IKN1</accession>
<dbReference type="HOGENOM" id="CLU_3172182_0_0_6"/>
<keyword evidence="2" id="KW-1185">Reference proteome</keyword>
<name>Q3IKN1_PSET1</name>
<gene>
    <name evidence="1" type="ordered locus">PSHAa1204</name>
</gene>
<dbReference type="AlphaFoldDB" id="Q3IKN1"/>
<protein>
    <submittedName>
        <fullName evidence="1">Orphan protein</fullName>
    </submittedName>
</protein>
<evidence type="ECO:0000313" key="2">
    <source>
        <dbReference type="Proteomes" id="UP000006843"/>
    </source>
</evidence>
<organism evidence="1 2">
    <name type="scientific">Pseudoalteromonas translucida (strain TAC 125)</name>
    <dbReference type="NCBI Taxonomy" id="326442"/>
    <lineage>
        <taxon>Bacteria</taxon>
        <taxon>Pseudomonadati</taxon>
        <taxon>Pseudomonadota</taxon>
        <taxon>Gammaproteobacteria</taxon>
        <taxon>Alteromonadales</taxon>
        <taxon>Pseudoalteromonadaceae</taxon>
        <taxon>Pseudoalteromonas</taxon>
    </lineage>
</organism>